<evidence type="ECO:0000256" key="5">
    <source>
        <dbReference type="ARBA" id="ARBA00022833"/>
    </source>
</evidence>
<evidence type="ECO:0000256" key="6">
    <source>
        <dbReference type="ARBA" id="ARBA00023049"/>
    </source>
</evidence>
<dbReference type="GO" id="GO:0004222">
    <property type="term" value="F:metalloendopeptidase activity"/>
    <property type="evidence" value="ECO:0007669"/>
    <property type="project" value="InterPro"/>
</dbReference>
<evidence type="ECO:0000259" key="9">
    <source>
        <dbReference type="Pfam" id="PF05193"/>
    </source>
</evidence>
<dbReference type="AlphaFoldDB" id="A0A1Z5KMJ6"/>
<evidence type="ECO:0000259" key="8">
    <source>
        <dbReference type="Pfam" id="PF00675"/>
    </source>
</evidence>
<organism evidence="12 13">
    <name type="scientific">Fistulifera solaris</name>
    <name type="common">Oleaginous diatom</name>
    <dbReference type="NCBI Taxonomy" id="1519565"/>
    <lineage>
        <taxon>Eukaryota</taxon>
        <taxon>Sar</taxon>
        <taxon>Stramenopiles</taxon>
        <taxon>Ochrophyta</taxon>
        <taxon>Bacillariophyta</taxon>
        <taxon>Bacillariophyceae</taxon>
        <taxon>Bacillariophycidae</taxon>
        <taxon>Naviculales</taxon>
        <taxon>Naviculaceae</taxon>
        <taxon>Fistulifera</taxon>
    </lineage>
</organism>
<dbReference type="InterPro" id="IPR050626">
    <property type="entry name" value="Peptidase_M16"/>
</dbReference>
<feature type="compositionally biased region" description="Acidic residues" evidence="7">
    <location>
        <begin position="73"/>
        <end position="89"/>
    </location>
</feature>
<dbReference type="InterPro" id="IPR011765">
    <property type="entry name" value="Pept_M16_N"/>
</dbReference>
<evidence type="ECO:0000256" key="1">
    <source>
        <dbReference type="ARBA" id="ARBA00007261"/>
    </source>
</evidence>
<evidence type="ECO:0000256" key="3">
    <source>
        <dbReference type="ARBA" id="ARBA00022723"/>
    </source>
</evidence>
<dbReference type="FunFam" id="3.30.830.10:FF:000005">
    <property type="entry name" value="nardilysin isoform X1"/>
    <property type="match status" value="1"/>
</dbReference>
<reference evidence="12 13" key="1">
    <citation type="journal article" date="2015" name="Plant Cell">
        <title>Oil accumulation by the oleaginous diatom Fistulifera solaris as revealed by the genome and transcriptome.</title>
        <authorList>
            <person name="Tanaka T."/>
            <person name="Maeda Y."/>
            <person name="Veluchamy A."/>
            <person name="Tanaka M."/>
            <person name="Abida H."/>
            <person name="Marechal E."/>
            <person name="Bowler C."/>
            <person name="Muto M."/>
            <person name="Sunaga Y."/>
            <person name="Tanaka M."/>
            <person name="Yoshino T."/>
            <person name="Taniguchi T."/>
            <person name="Fukuda Y."/>
            <person name="Nemoto M."/>
            <person name="Matsumoto M."/>
            <person name="Wong P.S."/>
            <person name="Aburatani S."/>
            <person name="Fujibuchi W."/>
        </authorList>
    </citation>
    <scope>NUCLEOTIDE SEQUENCE [LARGE SCALE GENOMIC DNA]</scope>
    <source>
        <strain evidence="12 13">JPCC DA0580</strain>
    </source>
</reference>
<dbReference type="PANTHER" id="PTHR43690">
    <property type="entry name" value="NARDILYSIN"/>
    <property type="match status" value="1"/>
</dbReference>
<comment type="caution">
    <text evidence="12">The sequence shown here is derived from an EMBL/GenBank/DDBJ whole genome shotgun (WGS) entry which is preliminary data.</text>
</comment>
<evidence type="ECO:0000256" key="4">
    <source>
        <dbReference type="ARBA" id="ARBA00022801"/>
    </source>
</evidence>
<dbReference type="InParanoid" id="A0A1Z5KMJ6"/>
<dbReference type="Pfam" id="PF16187">
    <property type="entry name" value="Peptidase_M16_M"/>
    <property type="match status" value="2"/>
</dbReference>
<dbReference type="InterPro" id="IPR032632">
    <property type="entry name" value="Peptidase_M16_M"/>
</dbReference>
<dbReference type="InterPro" id="IPR011249">
    <property type="entry name" value="Metalloenz_LuxS/M16"/>
</dbReference>
<keyword evidence="5" id="KW-0862">Zinc</keyword>
<feature type="domain" description="Peptidase M16 middle/third" evidence="10">
    <location>
        <begin position="481"/>
        <end position="639"/>
    </location>
</feature>
<evidence type="ECO:0000313" key="12">
    <source>
        <dbReference type="EMBL" id="GAX27367.1"/>
    </source>
</evidence>
<comment type="similarity">
    <text evidence="1">Belongs to the peptidase M16 family.</text>
</comment>
<evidence type="ECO:0000259" key="11">
    <source>
        <dbReference type="Pfam" id="PF22456"/>
    </source>
</evidence>
<dbReference type="SUPFAM" id="SSF63411">
    <property type="entry name" value="LuxS/MPP-like metallohydrolase"/>
    <property type="match status" value="4"/>
</dbReference>
<keyword evidence="13" id="KW-1185">Reference proteome</keyword>
<feature type="domain" description="Peptidase M16 C-terminal" evidence="9">
    <location>
        <begin position="269"/>
        <end position="474"/>
    </location>
</feature>
<feature type="region of interest" description="Disordered" evidence="7">
    <location>
        <begin position="73"/>
        <end position="112"/>
    </location>
</feature>
<dbReference type="Proteomes" id="UP000198406">
    <property type="component" value="Unassembled WGS sequence"/>
</dbReference>
<keyword evidence="6" id="KW-0482">Metalloprotease</keyword>
<dbReference type="EMBL" id="BDSP01000256">
    <property type="protein sequence ID" value="GAX27367.1"/>
    <property type="molecule type" value="Genomic_DNA"/>
</dbReference>
<keyword evidence="4" id="KW-0378">Hydrolase</keyword>
<gene>
    <name evidence="12" type="ORF">FisN_17Lh250</name>
</gene>
<dbReference type="PANTHER" id="PTHR43690:SF18">
    <property type="entry name" value="INSULIN-DEGRADING ENZYME-RELATED"/>
    <property type="match status" value="1"/>
</dbReference>
<proteinExistence type="inferred from homology"/>
<feature type="domain" description="Peptidase M16 middle/third" evidence="10">
    <location>
        <begin position="761"/>
        <end position="926"/>
    </location>
</feature>
<evidence type="ECO:0000256" key="2">
    <source>
        <dbReference type="ARBA" id="ARBA00022670"/>
    </source>
</evidence>
<protein>
    <recommendedName>
        <fullName evidence="14">Insulysin</fullName>
    </recommendedName>
</protein>
<evidence type="ECO:0000256" key="7">
    <source>
        <dbReference type="SAM" id="MobiDB-lite"/>
    </source>
</evidence>
<dbReference type="InterPro" id="IPR007863">
    <property type="entry name" value="Peptidase_M16_C"/>
</dbReference>
<keyword evidence="3" id="KW-0479">Metal-binding</keyword>
<dbReference type="InterPro" id="IPR001431">
    <property type="entry name" value="Pept_M16_Zn_BS"/>
</dbReference>
<feature type="compositionally biased region" description="Basic and acidic residues" evidence="7">
    <location>
        <begin position="99"/>
        <end position="112"/>
    </location>
</feature>
<dbReference type="GO" id="GO:0005737">
    <property type="term" value="C:cytoplasm"/>
    <property type="evidence" value="ECO:0007669"/>
    <property type="project" value="UniProtKB-ARBA"/>
</dbReference>
<evidence type="ECO:0008006" key="14">
    <source>
        <dbReference type="Google" id="ProtNLM"/>
    </source>
</evidence>
<evidence type="ECO:0000259" key="10">
    <source>
        <dbReference type="Pfam" id="PF16187"/>
    </source>
</evidence>
<dbReference type="InterPro" id="IPR054734">
    <property type="entry name" value="PqqF-like_C_4"/>
</dbReference>
<keyword evidence="2" id="KW-0645">Protease</keyword>
<dbReference type="OrthoDB" id="952271at2759"/>
<dbReference type="Pfam" id="PF05193">
    <property type="entry name" value="Peptidase_M16_C"/>
    <property type="match status" value="1"/>
</dbReference>
<dbReference type="Pfam" id="PF00675">
    <property type="entry name" value="Peptidase_M16"/>
    <property type="match status" value="1"/>
</dbReference>
<accession>A0A1Z5KMJ6</accession>
<evidence type="ECO:0000313" key="13">
    <source>
        <dbReference type="Proteomes" id="UP000198406"/>
    </source>
</evidence>
<feature type="domain" description="Coenzyme PQQ synthesis protein F-like C-terminal lobe" evidence="11">
    <location>
        <begin position="1036"/>
        <end position="1135"/>
    </location>
</feature>
<dbReference type="Pfam" id="PF22456">
    <property type="entry name" value="PqqF-like_C_4"/>
    <property type="match status" value="1"/>
</dbReference>
<feature type="domain" description="Peptidase M16 N-terminal" evidence="8">
    <location>
        <begin position="107"/>
        <end position="245"/>
    </location>
</feature>
<dbReference type="GO" id="GO:0046872">
    <property type="term" value="F:metal ion binding"/>
    <property type="evidence" value="ECO:0007669"/>
    <property type="project" value="UniProtKB-KW"/>
</dbReference>
<dbReference type="GO" id="GO:0006508">
    <property type="term" value="P:proteolysis"/>
    <property type="evidence" value="ECO:0007669"/>
    <property type="project" value="UniProtKB-KW"/>
</dbReference>
<name>A0A1Z5KMJ6_FISSO</name>
<sequence>MTPRGGCADPSHHDALEAVKAIWGPDLNATRGELDKKLYRQILLPNGIRCLLIQDTVAMHMNSVDDYYDIDDEIDEGSVSDDGTTESQEEGGGGTNGNRGKERSVDSESNDGVRDAAAAVLVGAGSMFDPPNCQGMAHFLEHLLFMGSHKYPEENSYEGFVARNGGSDNACTEWEKTTYNLSIPQPFLWPALDRLAQHFVSPLLLESAVDRELNSIESEFELHKNSDSCRRQQLLCSTAKKDHPIAKFGWGNLKSLSEFPKRDGIEPLKEMRSFFNQYYYGANMRVAVIGAYTLDELEAKVTKIFSEIPPLPRENGPFSLPVEPSEIGNWNASYRAPILEYGPALEEQSMARIFRIVPVKDRHSLCLVWQLPPQFENWRSKPCDFLSHLLGHEGPGSLFALFRDQGLVASCMAGIGDDGSEVASTHALFSFSFNLTEKGLAQWRSIVAMVYEYIGMLRYYSRNGWPDWIYKELKQIHDLIYRFQNESSPDELVDEIVDNMAPHLMLPPERILDGNSLFFEFRPDLVRDLLETFFTPINCRIELTSSSYGRAADFKNEESSSQSTMIEELVTDKDDGDFHPSTANPPQVEPMFGTRFWCHSITQQWLDELAAMRDPKPATSALFLPPRNPFIPENLGLMPLPANDTRHILLNSSIKLCILVGKSKQWLPGLVLQYDQTKNAVLVSYEDEEKMWYELDDEPSFFTAENVFTGFEGTMDKKKTKFRILSLSLSGKPRRLLGDESDFDVLEGKSFPPIDPPAPLHRLPLPISDTNTLKLWWIQDRTFHRPFADFRMQLICQKANASPLHMACAELMVQLCLDTLTGARYQAELCELFTSLSVIDSGFGLRLHGFNDKMKDLLITTLQTILSFRKSDGELPSFIAKDRFDVCLEIQRRSYKNSEMTSSGQASSIRMKALRPTVWSTSQKSKAMENISVELFCQTIHDIFSQVCVESLLHGNFDRKSADDMKTLIVSLLKESGPCELPRKQYPPQSVLRIPASKTPSVILVPSKDPQEPNTAVELYLQIGKDNLRERTLIDLLVHIMDEPMFDQLRTKDQFGYDVSCSERWSWGITGILFKVVTSVKSAEEVVERVDRFLTEFRETLLEMPNDVFYSHVVAVATQKLDMFNSLSEETSSYWDEIADGRFEWQAWRNEAVVLRSITKNDVMSAFDKWFMPGTPRRMLIIKVIGTGESNSSKGRPDVDPQDIEDFCDSEVGKFHEKCNKQYWGRINAKLF</sequence>
<dbReference type="Gene3D" id="3.30.830.10">
    <property type="entry name" value="Metalloenzyme, LuxS/M16 peptidase-like"/>
    <property type="match status" value="4"/>
</dbReference>
<dbReference type="PROSITE" id="PS00143">
    <property type="entry name" value="INSULINASE"/>
    <property type="match status" value="1"/>
</dbReference>